<keyword evidence="3" id="KW-1185">Reference proteome</keyword>
<dbReference type="STRING" id="414048.SAMN04489864_104297"/>
<feature type="transmembrane region" description="Helical" evidence="1">
    <location>
        <begin position="50"/>
        <end position="70"/>
    </location>
</feature>
<accession>A0A1I2WUM6</accession>
<dbReference type="EMBL" id="FOPP01000004">
    <property type="protein sequence ID" value="SFH05034.1"/>
    <property type="molecule type" value="Genomic_DNA"/>
</dbReference>
<dbReference type="AlphaFoldDB" id="A0A1I2WUM6"/>
<gene>
    <name evidence="2" type="ORF">SAMN04489864_104297</name>
</gene>
<keyword evidence="1" id="KW-1133">Transmembrane helix</keyword>
<feature type="transmembrane region" description="Helical" evidence="1">
    <location>
        <begin position="6"/>
        <end position="22"/>
    </location>
</feature>
<evidence type="ECO:0000256" key="1">
    <source>
        <dbReference type="SAM" id="Phobius"/>
    </source>
</evidence>
<protein>
    <recommendedName>
        <fullName evidence="4">Molybdenum ABC transporter permease</fullName>
    </recommendedName>
</protein>
<evidence type="ECO:0000313" key="3">
    <source>
        <dbReference type="Proteomes" id="UP000199666"/>
    </source>
</evidence>
<proteinExistence type="predicted"/>
<dbReference type="OrthoDB" id="1376305at2"/>
<name>A0A1I2WUM6_9SPHI</name>
<evidence type="ECO:0000313" key="2">
    <source>
        <dbReference type="EMBL" id="SFH05034.1"/>
    </source>
</evidence>
<organism evidence="2 3">
    <name type="scientific">Pedobacter insulae</name>
    <dbReference type="NCBI Taxonomy" id="414048"/>
    <lineage>
        <taxon>Bacteria</taxon>
        <taxon>Pseudomonadati</taxon>
        <taxon>Bacteroidota</taxon>
        <taxon>Sphingobacteriia</taxon>
        <taxon>Sphingobacteriales</taxon>
        <taxon>Sphingobacteriaceae</taxon>
        <taxon>Pedobacter</taxon>
    </lineage>
</organism>
<keyword evidence="1" id="KW-0472">Membrane</keyword>
<keyword evidence="1" id="KW-0812">Transmembrane</keyword>
<dbReference type="RefSeq" id="WP_090993235.1">
    <property type="nucleotide sequence ID" value="NZ_FOPP01000004.1"/>
</dbReference>
<sequence length="73" mass="8551">MNTSLLIGISTMLFGIYLRYWINRRRFYRRGPNGLEHFSNYEKSVATRSVEGFCSLLAYALILIGLFLVINNW</sequence>
<evidence type="ECO:0008006" key="4">
    <source>
        <dbReference type="Google" id="ProtNLM"/>
    </source>
</evidence>
<dbReference type="Proteomes" id="UP000199666">
    <property type="component" value="Unassembled WGS sequence"/>
</dbReference>
<reference evidence="2 3" key="1">
    <citation type="submission" date="2016-10" db="EMBL/GenBank/DDBJ databases">
        <authorList>
            <person name="de Groot N.N."/>
        </authorList>
    </citation>
    <scope>NUCLEOTIDE SEQUENCE [LARGE SCALE GENOMIC DNA]</scope>
    <source>
        <strain evidence="2 3">DSM 18684</strain>
    </source>
</reference>